<dbReference type="KEGG" id="ccae:111931483"/>
<dbReference type="PANTHER" id="PTHR10704:SF60">
    <property type="entry name" value="CARBOHYDRATE SULFOTRANSFERASE 3"/>
    <property type="match status" value="1"/>
</dbReference>
<reference evidence="19" key="2">
    <citation type="submission" date="2025-09" db="UniProtKB">
        <authorList>
            <consortium name="Ensembl"/>
        </authorList>
    </citation>
    <scope>IDENTIFICATION</scope>
</reference>
<evidence type="ECO:0000256" key="9">
    <source>
        <dbReference type="ARBA" id="ARBA00023180"/>
    </source>
</evidence>
<keyword evidence="10" id="KW-0119">Carbohydrate metabolism</keyword>
<evidence type="ECO:0000256" key="12">
    <source>
        <dbReference type="ARBA" id="ARBA00038906"/>
    </source>
</evidence>
<dbReference type="SUPFAM" id="SSF52540">
    <property type="entry name" value="P-loop containing nucleoside triphosphate hydrolases"/>
    <property type="match status" value="1"/>
</dbReference>
<dbReference type="FunFam" id="3.40.50.300:FF:000938">
    <property type="entry name" value="Sulfotransferase"/>
    <property type="match status" value="1"/>
</dbReference>
<keyword evidence="8" id="KW-0472">Membrane</keyword>
<evidence type="ECO:0000313" key="19">
    <source>
        <dbReference type="Ensembl" id="ENSCCEP00000021166.1"/>
    </source>
</evidence>
<dbReference type="CTD" id="9469"/>
<keyword evidence="7" id="KW-0333">Golgi apparatus</keyword>
<dbReference type="RefSeq" id="XP_023785883.1">
    <property type="nucleotide sequence ID" value="XM_023930115.1"/>
</dbReference>
<dbReference type="GeneID" id="111931483"/>
<keyword evidence="9" id="KW-0325">Glycoprotein</keyword>
<reference evidence="19" key="1">
    <citation type="submission" date="2025-08" db="UniProtKB">
        <authorList>
            <consortium name="Ensembl"/>
        </authorList>
    </citation>
    <scope>IDENTIFICATION</scope>
</reference>
<evidence type="ECO:0000256" key="7">
    <source>
        <dbReference type="ARBA" id="ARBA00023034"/>
    </source>
</evidence>
<evidence type="ECO:0000256" key="13">
    <source>
        <dbReference type="ARBA" id="ARBA00039008"/>
    </source>
</evidence>
<keyword evidence="20" id="KW-1185">Reference proteome</keyword>
<evidence type="ECO:0000256" key="10">
    <source>
        <dbReference type="ARBA" id="ARBA00023277"/>
    </source>
</evidence>
<gene>
    <name evidence="19" type="primary">CHST3</name>
</gene>
<accession>A0A8C0VFP5</accession>
<feature type="region of interest" description="Disordered" evidence="17">
    <location>
        <begin position="1"/>
        <end position="40"/>
    </location>
</feature>
<dbReference type="GO" id="GO:0006044">
    <property type="term" value="P:N-acetylglucosamine metabolic process"/>
    <property type="evidence" value="ECO:0007669"/>
    <property type="project" value="TreeGrafter"/>
</dbReference>
<keyword evidence="3" id="KW-0808">Transferase</keyword>
<dbReference type="GO" id="GO:0000139">
    <property type="term" value="C:Golgi membrane"/>
    <property type="evidence" value="ECO:0007669"/>
    <property type="project" value="UniProtKB-SubCell"/>
</dbReference>
<evidence type="ECO:0000256" key="15">
    <source>
        <dbReference type="ARBA" id="ARBA00042317"/>
    </source>
</evidence>
<keyword evidence="5" id="KW-0735">Signal-anchor</keyword>
<dbReference type="Pfam" id="PF00685">
    <property type="entry name" value="Sulfotransfer_1"/>
    <property type="match status" value="1"/>
</dbReference>
<evidence type="ECO:0000256" key="2">
    <source>
        <dbReference type="ARBA" id="ARBA00005530"/>
    </source>
</evidence>
<evidence type="ECO:0000256" key="14">
    <source>
        <dbReference type="ARBA" id="ARBA00040284"/>
    </source>
</evidence>
<proteinExistence type="inferred from homology"/>
<evidence type="ECO:0000256" key="8">
    <source>
        <dbReference type="ARBA" id="ARBA00023136"/>
    </source>
</evidence>
<comment type="similarity">
    <text evidence="2">Belongs to the sulfotransferase 1 family. Gal/GlcNAc/GalNAc subfamily.</text>
</comment>
<sequence length="608" mass="67531">MLGEGGSCSAPHWGPTAEPPTLPFPEVGSHSAPKTRTIRGPPRWQQQVFASGKQAAVGWQELGRGSWWKRGKGSCQADIFWEGGGATDGAAVPRGWDGAGGRSCPSFTALVSLSPCPQRTIAMLILLLPTGRAGKALAQDTFPACRRDLCALPMEIRRALPQDIRELLHCLKMRSKYAVLLVFVISLVIIEKENNFISRVSDKLKQSPQALAEANSTEGSPAAAKNGSLASLQELDAAFSQLRSQLYNITLQLAGDGDPGPRRHVLLMATTRTGSSFVGEFFNQQGSIFYLFEPLWHVEKTVTFLPGGASAVGSALVYRDVLKQLLLCDLYILENFISPVPEDHLTPFLFRRGSSHSLCEEPVCTPSTKKVFEKYYCKNRRCGPLNITLAAEACRRKQHVALKTVRIRQLEFLQPLLEDPRLDLRIIQLVRDPRAVLASRMVAFSGKYETWKKWASEGEAPLREEEVQRLRGNCESIRVSAELGLRRPGWLRGRYMLVRYEDVARAPLQKAREMFRFAGLPLTPQVEEWIGKNTQAPHDGNGVYSTCKNSSEQFDKWRFSMPFKLAQVVQDACAPAMQLFGYKLASSPVALANRSFSLLEEAQPAWVT</sequence>
<dbReference type="AlphaFoldDB" id="A0A8C0VFP5"/>
<evidence type="ECO:0000256" key="4">
    <source>
        <dbReference type="ARBA" id="ARBA00022692"/>
    </source>
</evidence>
<keyword evidence="4" id="KW-0812">Transmembrane</keyword>
<evidence type="ECO:0000256" key="17">
    <source>
        <dbReference type="SAM" id="MobiDB-lite"/>
    </source>
</evidence>
<dbReference type="EC" id="2.8.2.21" evidence="13"/>
<evidence type="ECO:0000256" key="1">
    <source>
        <dbReference type="ARBA" id="ARBA00004323"/>
    </source>
</evidence>
<comment type="catalytic activity">
    <reaction evidence="11">
        <text>3'-phosphoadenylyl sulfate + keratan = adenosine 3',5'-bisphosphate + keratan 6'-sulfate.</text>
        <dbReference type="EC" id="2.8.2.21"/>
    </reaction>
</comment>
<evidence type="ECO:0000256" key="5">
    <source>
        <dbReference type="ARBA" id="ARBA00022968"/>
    </source>
</evidence>
<keyword evidence="6" id="KW-1133">Transmembrane helix</keyword>
<dbReference type="GO" id="GO:0008459">
    <property type="term" value="F:chondroitin 6-sulfotransferase activity"/>
    <property type="evidence" value="ECO:0007669"/>
    <property type="project" value="UniProtKB-EC"/>
</dbReference>
<dbReference type="EC" id="2.8.2.17" evidence="12"/>
<dbReference type="InterPro" id="IPR000863">
    <property type="entry name" value="Sulfotransferase_dom"/>
</dbReference>
<dbReference type="GO" id="GO:0001517">
    <property type="term" value="F:N-acetylglucosamine 6-O-sulfotransferase activity"/>
    <property type="evidence" value="ECO:0007669"/>
    <property type="project" value="TreeGrafter"/>
</dbReference>
<dbReference type="PANTHER" id="PTHR10704">
    <property type="entry name" value="CARBOHYDRATE SULFOTRANSFERASE"/>
    <property type="match status" value="1"/>
</dbReference>
<dbReference type="GO" id="GO:0006790">
    <property type="term" value="P:sulfur compound metabolic process"/>
    <property type="evidence" value="ECO:0007669"/>
    <property type="project" value="TreeGrafter"/>
</dbReference>
<evidence type="ECO:0000256" key="3">
    <source>
        <dbReference type="ARBA" id="ARBA00022679"/>
    </source>
</evidence>
<dbReference type="InterPro" id="IPR027417">
    <property type="entry name" value="P-loop_NTPase"/>
</dbReference>
<dbReference type="Proteomes" id="UP000694410">
    <property type="component" value="Unplaced"/>
</dbReference>
<feature type="domain" description="Sulfotransferase" evidence="18">
    <location>
        <begin position="263"/>
        <end position="581"/>
    </location>
</feature>
<evidence type="ECO:0000256" key="11">
    <source>
        <dbReference type="ARBA" id="ARBA00036278"/>
    </source>
</evidence>
<evidence type="ECO:0000256" key="6">
    <source>
        <dbReference type="ARBA" id="ARBA00022989"/>
    </source>
</evidence>
<comment type="catalytic activity">
    <reaction evidence="16">
        <text>chondroitin beta-D-glucuronate + n 3'-phosphoadenylyl sulfate = chondroitin 6'-sulfate + n adenosine 3',5'-bisphosphate + n H(+)</text>
        <dbReference type="Rhea" id="RHEA:11108"/>
        <dbReference type="Rhea" id="RHEA-COMP:9827"/>
        <dbReference type="Rhea" id="RHEA-COMP:9828"/>
        <dbReference type="ChEBI" id="CHEBI:15378"/>
        <dbReference type="ChEBI" id="CHEBI:57652"/>
        <dbReference type="ChEBI" id="CHEBI:58339"/>
        <dbReference type="ChEBI" id="CHEBI:58343"/>
        <dbReference type="ChEBI" id="CHEBI:62065"/>
        <dbReference type="EC" id="2.8.2.17"/>
    </reaction>
    <physiologicalReaction direction="left-to-right" evidence="16">
        <dbReference type="Rhea" id="RHEA:11109"/>
    </physiologicalReaction>
</comment>
<dbReference type="Gene3D" id="3.40.50.300">
    <property type="entry name" value="P-loop containing nucleotide triphosphate hydrolases"/>
    <property type="match status" value="1"/>
</dbReference>
<dbReference type="InterPro" id="IPR051135">
    <property type="entry name" value="Gal/GlcNAc/GalNAc_ST"/>
</dbReference>
<organism evidence="19 20">
    <name type="scientific">Cyanistes caeruleus</name>
    <name type="common">Eurasian blue tit</name>
    <name type="synonym">Parus caeruleus</name>
    <dbReference type="NCBI Taxonomy" id="156563"/>
    <lineage>
        <taxon>Eukaryota</taxon>
        <taxon>Metazoa</taxon>
        <taxon>Chordata</taxon>
        <taxon>Craniata</taxon>
        <taxon>Vertebrata</taxon>
        <taxon>Euteleostomi</taxon>
        <taxon>Archelosauria</taxon>
        <taxon>Archosauria</taxon>
        <taxon>Dinosauria</taxon>
        <taxon>Saurischia</taxon>
        <taxon>Theropoda</taxon>
        <taxon>Coelurosauria</taxon>
        <taxon>Aves</taxon>
        <taxon>Neognathae</taxon>
        <taxon>Neoaves</taxon>
        <taxon>Telluraves</taxon>
        <taxon>Australaves</taxon>
        <taxon>Passeriformes</taxon>
        <taxon>Paridae</taxon>
        <taxon>Cyanistes</taxon>
    </lineage>
</organism>
<evidence type="ECO:0000259" key="18">
    <source>
        <dbReference type="Pfam" id="PF00685"/>
    </source>
</evidence>
<evidence type="ECO:0000256" key="16">
    <source>
        <dbReference type="ARBA" id="ARBA00049862"/>
    </source>
</evidence>
<dbReference type="GO" id="GO:0045130">
    <property type="term" value="F:keratan sulfotransferase activity"/>
    <property type="evidence" value="ECO:0007669"/>
    <property type="project" value="UniProtKB-EC"/>
</dbReference>
<dbReference type="Ensembl" id="ENSCCET00000032125.1">
    <property type="protein sequence ID" value="ENSCCEP00000021166.1"/>
    <property type="gene ID" value="ENSCCEG00000019190.1"/>
</dbReference>
<dbReference type="OrthoDB" id="6138663at2759"/>
<name>A0A8C0VFP5_CYACU</name>
<comment type="subcellular location">
    <subcellularLocation>
        <location evidence="1">Golgi apparatus membrane</location>
        <topology evidence="1">Single-pass type II membrane protein</topology>
    </subcellularLocation>
</comment>
<protein>
    <recommendedName>
        <fullName evidence="14">Carbohydrate sulfotransferase 3</fullName>
        <ecNumber evidence="12">2.8.2.17</ecNumber>
        <ecNumber evidence="13">2.8.2.21</ecNumber>
    </recommendedName>
    <alternativeName>
        <fullName evidence="15">Chondroitin 6-O-sulfotransferase 1</fullName>
    </alternativeName>
</protein>
<evidence type="ECO:0000313" key="20">
    <source>
        <dbReference type="Proteomes" id="UP000694410"/>
    </source>
</evidence>